<comment type="catalytic activity">
    <reaction evidence="8">
        <text>L-seryl-[protein] + UTP = O-(5'-uridylyl)-L-seryl-[protein] + diphosphate</text>
        <dbReference type="Rhea" id="RHEA:64604"/>
        <dbReference type="Rhea" id="RHEA-COMP:9863"/>
        <dbReference type="Rhea" id="RHEA-COMP:16635"/>
        <dbReference type="ChEBI" id="CHEBI:29999"/>
        <dbReference type="ChEBI" id="CHEBI:33019"/>
        <dbReference type="ChEBI" id="CHEBI:46398"/>
        <dbReference type="ChEBI" id="CHEBI:156051"/>
    </reaction>
</comment>
<protein>
    <recommendedName>
        <fullName evidence="8">Protein nucleotidyltransferase YdiU</fullName>
        <ecNumber evidence="8">2.7.7.-</ecNumber>
    </recommendedName>
    <alternativeName>
        <fullName evidence="8">Protein adenylyltransferase YdiU</fullName>
        <ecNumber evidence="8">2.7.7.108</ecNumber>
    </alternativeName>
    <alternativeName>
        <fullName evidence="8">Protein uridylyltransferase YdiU</fullName>
        <ecNumber evidence="8">2.7.7.-</ecNumber>
    </alternativeName>
</protein>
<evidence type="ECO:0000256" key="5">
    <source>
        <dbReference type="ARBA" id="ARBA00022741"/>
    </source>
</evidence>
<feature type="binding site" evidence="8">
    <location>
        <position position="265"/>
    </location>
    <ligand>
        <name>Mg(2+)</name>
        <dbReference type="ChEBI" id="CHEBI:18420"/>
    </ligand>
</feature>
<comment type="caution">
    <text evidence="9">The sequence shown here is derived from an EMBL/GenBank/DDBJ whole genome shotgun (WGS) entry which is preliminary data.</text>
</comment>
<feature type="binding site" evidence="8">
    <location>
        <position position="129"/>
    </location>
    <ligand>
        <name>ATP</name>
        <dbReference type="ChEBI" id="CHEBI:30616"/>
    </ligand>
</feature>
<evidence type="ECO:0000256" key="4">
    <source>
        <dbReference type="ARBA" id="ARBA00022723"/>
    </source>
</evidence>
<keyword evidence="4 8" id="KW-0479">Metal-binding</keyword>
<organism evidence="9 10">
    <name type="scientific">Amphritea opalescens</name>
    <dbReference type="NCBI Taxonomy" id="2490544"/>
    <lineage>
        <taxon>Bacteria</taxon>
        <taxon>Pseudomonadati</taxon>
        <taxon>Pseudomonadota</taxon>
        <taxon>Gammaproteobacteria</taxon>
        <taxon>Oceanospirillales</taxon>
        <taxon>Oceanospirillaceae</taxon>
        <taxon>Amphritea</taxon>
    </lineage>
</organism>
<evidence type="ECO:0000256" key="1">
    <source>
        <dbReference type="ARBA" id="ARBA00009747"/>
    </source>
</evidence>
<dbReference type="PANTHER" id="PTHR12153:SF15">
    <property type="entry name" value="PROTEIN ADENYLYLTRANSFERASE SELO, MITOCHONDRIAL"/>
    <property type="match status" value="1"/>
</dbReference>
<comment type="function">
    <text evidence="8">Nucleotidyltransferase involved in the post-translational modification of proteins. It can catalyze the addition of adenosine monophosphate (AMP) or uridine monophosphate (UMP) to a protein, resulting in modifications known as AMPylation and UMPylation.</text>
</comment>
<reference evidence="9 10" key="1">
    <citation type="submission" date="2018-11" db="EMBL/GenBank/DDBJ databases">
        <title>The draft genome sequence of Amphritea opalescens ANRC-JH13T.</title>
        <authorList>
            <person name="Fang Z."/>
            <person name="Zhang Y."/>
            <person name="Han X."/>
        </authorList>
    </citation>
    <scope>NUCLEOTIDE SEQUENCE [LARGE SCALE GENOMIC DNA]</scope>
    <source>
        <strain evidence="9 10">ANRC-JH13</strain>
    </source>
</reference>
<comment type="similarity">
    <text evidence="1 8">Belongs to the SELO family.</text>
</comment>
<comment type="catalytic activity">
    <reaction evidence="8">
        <text>L-tyrosyl-[protein] + ATP = O-(5'-adenylyl)-L-tyrosyl-[protein] + diphosphate</text>
        <dbReference type="Rhea" id="RHEA:54288"/>
        <dbReference type="Rhea" id="RHEA-COMP:10136"/>
        <dbReference type="Rhea" id="RHEA-COMP:13846"/>
        <dbReference type="ChEBI" id="CHEBI:30616"/>
        <dbReference type="ChEBI" id="CHEBI:33019"/>
        <dbReference type="ChEBI" id="CHEBI:46858"/>
        <dbReference type="ChEBI" id="CHEBI:83624"/>
        <dbReference type="EC" id="2.7.7.108"/>
    </reaction>
</comment>
<name>A0A430KWG2_9GAMM</name>
<gene>
    <name evidence="8" type="primary">ydiU</name>
    <name evidence="8" type="synonym">selO</name>
    <name evidence="9" type="ORF">EH243_01625</name>
</gene>
<evidence type="ECO:0000256" key="2">
    <source>
        <dbReference type="ARBA" id="ARBA00022679"/>
    </source>
</evidence>
<evidence type="ECO:0000256" key="3">
    <source>
        <dbReference type="ARBA" id="ARBA00022695"/>
    </source>
</evidence>
<feature type="binding site" evidence="8">
    <location>
        <position position="179"/>
    </location>
    <ligand>
        <name>ATP</name>
        <dbReference type="ChEBI" id="CHEBI:30616"/>
    </ligand>
</feature>
<keyword evidence="7 8" id="KW-0460">Magnesium</keyword>
<feature type="active site" description="Proton acceptor" evidence="8">
    <location>
        <position position="255"/>
    </location>
</feature>
<dbReference type="EC" id="2.7.7.-" evidence="8"/>
<keyword evidence="3 8" id="KW-0548">Nucleotidyltransferase</keyword>
<comment type="cofactor">
    <cofactor evidence="8">
        <name>Mg(2+)</name>
        <dbReference type="ChEBI" id="CHEBI:18420"/>
    </cofactor>
    <cofactor evidence="8">
        <name>Mn(2+)</name>
        <dbReference type="ChEBI" id="CHEBI:29035"/>
    </cofactor>
</comment>
<keyword evidence="10" id="KW-1185">Reference proteome</keyword>
<dbReference type="GO" id="GO:0070733">
    <property type="term" value="F:AMPylase activity"/>
    <property type="evidence" value="ECO:0007669"/>
    <property type="project" value="UniProtKB-EC"/>
</dbReference>
<dbReference type="NCBIfam" id="NF000658">
    <property type="entry name" value="PRK00029.1"/>
    <property type="match status" value="1"/>
</dbReference>
<keyword evidence="8" id="KW-0464">Manganese</keyword>
<sequence>MTAWGGLDQLQLGDRFRQLPADLYRSVSPQPLKNPHLVAFSTEAAALIGLDPCQVSAQQLSEYFGGQRLLKGSDPLASVYAGHQFGGYTPELGDGRAVLLGDLAGKDGQRWELQLKGSGKTPYSRHADGRAALRSVIREYLCSEALAALEVPTTRALCIIGSETQIYRESIEFAAAMVRMSPSHIRFGHFEYCYYSRRPDQLKQLADFVIEHHYPHCAIQPNPYLAMFTDVVERTAQLLARWQALGFCHGVMNTDNMSILGVTLDYGPFGFLDEYQPDYMCNRSDDRGRYAYQQQPSIALWNCVCLAQTLSGLVKQADLEVALNRFQPVYGVAYTELMKLRLGMEGKTDQDGALIETFLQLLEQQKADYNNAFVALEQAVEGNREPINRLLGGATGFTDWFNQYRRRLNDNATAIMARHNPRAILRNYLTQQVIERAELGDFSELAQLHAALKAPFAAHLDIYSQSTPDWGKNISLSCSS</sequence>
<dbReference type="EMBL" id="RQXW01000001">
    <property type="protein sequence ID" value="RTE67673.1"/>
    <property type="molecule type" value="Genomic_DNA"/>
</dbReference>
<dbReference type="GO" id="GO:0000287">
    <property type="term" value="F:magnesium ion binding"/>
    <property type="evidence" value="ECO:0007669"/>
    <property type="project" value="UniProtKB-UniRule"/>
</dbReference>
<dbReference type="InterPro" id="IPR003846">
    <property type="entry name" value="SelO"/>
</dbReference>
<dbReference type="GO" id="GO:0030145">
    <property type="term" value="F:manganese ion binding"/>
    <property type="evidence" value="ECO:0007669"/>
    <property type="project" value="UniProtKB-UniRule"/>
</dbReference>
<feature type="binding site" evidence="8">
    <location>
        <position position="116"/>
    </location>
    <ligand>
        <name>ATP</name>
        <dbReference type="ChEBI" id="CHEBI:30616"/>
    </ligand>
</feature>
<evidence type="ECO:0000256" key="8">
    <source>
        <dbReference type="HAMAP-Rule" id="MF_00692"/>
    </source>
</evidence>
<keyword evidence="6 8" id="KW-0067">ATP-binding</keyword>
<feature type="binding site" evidence="8">
    <location>
        <position position="186"/>
    </location>
    <ligand>
        <name>ATP</name>
        <dbReference type="ChEBI" id="CHEBI:30616"/>
    </ligand>
</feature>
<proteinExistence type="inferred from homology"/>
<feature type="binding site" evidence="8">
    <location>
        <position position="93"/>
    </location>
    <ligand>
        <name>ATP</name>
        <dbReference type="ChEBI" id="CHEBI:30616"/>
    </ligand>
</feature>
<comment type="catalytic activity">
    <reaction evidence="8">
        <text>L-tyrosyl-[protein] + UTP = O-(5'-uridylyl)-L-tyrosyl-[protein] + diphosphate</text>
        <dbReference type="Rhea" id="RHEA:83887"/>
        <dbReference type="Rhea" id="RHEA-COMP:10136"/>
        <dbReference type="Rhea" id="RHEA-COMP:20238"/>
        <dbReference type="ChEBI" id="CHEBI:33019"/>
        <dbReference type="ChEBI" id="CHEBI:46398"/>
        <dbReference type="ChEBI" id="CHEBI:46858"/>
        <dbReference type="ChEBI" id="CHEBI:90602"/>
    </reaction>
</comment>
<dbReference type="Pfam" id="PF02696">
    <property type="entry name" value="SelO"/>
    <property type="match status" value="1"/>
</dbReference>
<feature type="binding site" evidence="8">
    <location>
        <position position="256"/>
    </location>
    <ligand>
        <name>Mg(2+)</name>
        <dbReference type="ChEBI" id="CHEBI:18420"/>
    </ligand>
</feature>
<dbReference type="GO" id="GO:0005524">
    <property type="term" value="F:ATP binding"/>
    <property type="evidence" value="ECO:0007669"/>
    <property type="project" value="UniProtKB-UniRule"/>
</dbReference>
<comment type="catalytic activity">
    <reaction evidence="8">
        <text>L-histidyl-[protein] + UTP = N(tele)-(5'-uridylyl)-L-histidyl-[protein] + diphosphate</text>
        <dbReference type="Rhea" id="RHEA:83891"/>
        <dbReference type="Rhea" id="RHEA-COMP:9745"/>
        <dbReference type="Rhea" id="RHEA-COMP:20239"/>
        <dbReference type="ChEBI" id="CHEBI:29979"/>
        <dbReference type="ChEBI" id="CHEBI:33019"/>
        <dbReference type="ChEBI" id="CHEBI:46398"/>
        <dbReference type="ChEBI" id="CHEBI:233474"/>
    </reaction>
</comment>
<dbReference type="AlphaFoldDB" id="A0A430KWG2"/>
<dbReference type="EC" id="2.7.7.108" evidence="8"/>
<evidence type="ECO:0000313" key="9">
    <source>
        <dbReference type="EMBL" id="RTE67673.1"/>
    </source>
</evidence>
<dbReference type="Proteomes" id="UP000283087">
    <property type="component" value="Unassembled WGS sequence"/>
</dbReference>
<feature type="binding site" evidence="8">
    <location>
        <position position="265"/>
    </location>
    <ligand>
        <name>ATP</name>
        <dbReference type="ChEBI" id="CHEBI:30616"/>
    </ligand>
</feature>
<dbReference type="HAMAP" id="MF_00692">
    <property type="entry name" value="SelO"/>
    <property type="match status" value="1"/>
</dbReference>
<keyword evidence="2 8" id="KW-0808">Transferase</keyword>
<comment type="catalytic activity">
    <reaction evidence="8">
        <text>L-threonyl-[protein] + ATP = 3-O-(5'-adenylyl)-L-threonyl-[protein] + diphosphate</text>
        <dbReference type="Rhea" id="RHEA:54292"/>
        <dbReference type="Rhea" id="RHEA-COMP:11060"/>
        <dbReference type="Rhea" id="RHEA-COMP:13847"/>
        <dbReference type="ChEBI" id="CHEBI:30013"/>
        <dbReference type="ChEBI" id="CHEBI:30616"/>
        <dbReference type="ChEBI" id="CHEBI:33019"/>
        <dbReference type="ChEBI" id="CHEBI:138113"/>
        <dbReference type="EC" id="2.7.7.108"/>
    </reaction>
</comment>
<dbReference type="OrthoDB" id="9776281at2"/>
<evidence type="ECO:0000313" key="10">
    <source>
        <dbReference type="Proteomes" id="UP000283087"/>
    </source>
</evidence>
<dbReference type="RefSeq" id="WP_126156883.1">
    <property type="nucleotide sequence ID" value="NZ_RQXW01000001.1"/>
</dbReference>
<comment type="catalytic activity">
    <reaction evidence="8">
        <text>L-seryl-[protein] + ATP = 3-O-(5'-adenylyl)-L-seryl-[protein] + diphosphate</text>
        <dbReference type="Rhea" id="RHEA:58120"/>
        <dbReference type="Rhea" id="RHEA-COMP:9863"/>
        <dbReference type="Rhea" id="RHEA-COMP:15073"/>
        <dbReference type="ChEBI" id="CHEBI:29999"/>
        <dbReference type="ChEBI" id="CHEBI:30616"/>
        <dbReference type="ChEBI" id="CHEBI:33019"/>
        <dbReference type="ChEBI" id="CHEBI:142516"/>
        <dbReference type="EC" id="2.7.7.108"/>
    </reaction>
</comment>
<keyword evidence="5 8" id="KW-0547">Nucleotide-binding</keyword>
<accession>A0A430KWG2</accession>
<dbReference type="PANTHER" id="PTHR12153">
    <property type="entry name" value="SELENOPROTEIN O"/>
    <property type="match status" value="1"/>
</dbReference>
<feature type="binding site" evidence="8">
    <location>
        <position position="95"/>
    </location>
    <ligand>
        <name>ATP</name>
        <dbReference type="ChEBI" id="CHEBI:30616"/>
    </ligand>
</feature>
<evidence type="ECO:0000256" key="7">
    <source>
        <dbReference type="ARBA" id="ARBA00022842"/>
    </source>
</evidence>
<evidence type="ECO:0000256" key="6">
    <source>
        <dbReference type="ARBA" id="ARBA00022840"/>
    </source>
</evidence>
<feature type="binding site" evidence="8">
    <location>
        <position position="96"/>
    </location>
    <ligand>
        <name>ATP</name>
        <dbReference type="ChEBI" id="CHEBI:30616"/>
    </ligand>
</feature>
<feature type="binding site" evidence="8">
    <location>
        <position position="128"/>
    </location>
    <ligand>
        <name>ATP</name>
        <dbReference type="ChEBI" id="CHEBI:30616"/>
    </ligand>
</feature>